<gene>
    <name evidence="1" type="ORF">SY84_13760</name>
</gene>
<dbReference type="EMBL" id="CP011389">
    <property type="protein sequence ID" value="AKH17909.1"/>
    <property type="molecule type" value="Genomic_DNA"/>
</dbReference>
<evidence type="ECO:0000313" key="1">
    <source>
        <dbReference type="EMBL" id="AKH17909.1"/>
    </source>
</evidence>
<name>A0A0F7JRB1_9DEIO</name>
<protein>
    <submittedName>
        <fullName evidence="1">Uncharacterized protein</fullName>
    </submittedName>
</protein>
<accession>A0A0F7JRB1</accession>
<dbReference type="KEGG" id="dch:SY84_13760"/>
<evidence type="ECO:0000313" key="2">
    <source>
        <dbReference type="Proteomes" id="UP000034024"/>
    </source>
</evidence>
<sequence>MDGLTVQFERIRVGAKRVPGVELTIRWRSGLPTKQRESIAGASSHKWRVVTVGAILRTHSPHVPVPW</sequence>
<dbReference type="AlphaFoldDB" id="A0A0F7JRB1"/>
<organism evidence="1 2">
    <name type="scientific">Deinococcus soli</name>
    <name type="common">ex Cha et al. 2016</name>
    <dbReference type="NCBI Taxonomy" id="1309411"/>
    <lineage>
        <taxon>Bacteria</taxon>
        <taxon>Thermotogati</taxon>
        <taxon>Deinococcota</taxon>
        <taxon>Deinococci</taxon>
        <taxon>Deinococcales</taxon>
        <taxon>Deinococcaceae</taxon>
        <taxon>Deinococcus</taxon>
    </lineage>
</organism>
<reference evidence="1 2" key="1">
    <citation type="submission" date="2015-01" db="EMBL/GenBank/DDBJ databases">
        <title>Deinococcus soli/N5/whole genome sequencing.</title>
        <authorList>
            <person name="Kim M.K."/>
            <person name="Srinivasan S."/>
            <person name="Lee J.-J."/>
        </authorList>
    </citation>
    <scope>NUCLEOTIDE SEQUENCE [LARGE SCALE GENOMIC DNA]</scope>
    <source>
        <strain evidence="1 2">N5</strain>
    </source>
</reference>
<keyword evidence="2" id="KW-1185">Reference proteome</keyword>
<proteinExistence type="predicted"/>
<dbReference type="Proteomes" id="UP000034024">
    <property type="component" value="Chromosome"/>
</dbReference>